<feature type="region of interest" description="Disordered" evidence="4">
    <location>
        <begin position="506"/>
        <end position="540"/>
    </location>
</feature>
<evidence type="ECO:0000256" key="1">
    <source>
        <dbReference type="ARBA" id="ARBA00022737"/>
    </source>
</evidence>
<evidence type="ECO:0000259" key="5">
    <source>
        <dbReference type="PROSITE" id="PS51382"/>
    </source>
</evidence>
<dbReference type="Gene3D" id="3.20.20.190">
    <property type="entry name" value="Phosphatidylinositol (PI) phosphodiesterase"/>
    <property type="match status" value="1"/>
</dbReference>
<dbReference type="AlphaFoldDB" id="A0AAD5XZ25"/>
<evidence type="ECO:0000313" key="8">
    <source>
        <dbReference type="Proteomes" id="UP001211065"/>
    </source>
</evidence>
<feature type="non-terminal residue" evidence="7">
    <location>
        <position position="1"/>
    </location>
</feature>
<reference evidence="7" key="1">
    <citation type="submission" date="2020-05" db="EMBL/GenBank/DDBJ databases">
        <title>Phylogenomic resolution of chytrid fungi.</title>
        <authorList>
            <person name="Stajich J.E."/>
            <person name="Amses K."/>
            <person name="Simmons R."/>
            <person name="Seto K."/>
            <person name="Myers J."/>
            <person name="Bonds A."/>
            <person name="Quandt C.A."/>
            <person name="Barry K."/>
            <person name="Liu P."/>
            <person name="Grigoriev I."/>
            <person name="Longcore J.E."/>
            <person name="James T.Y."/>
        </authorList>
    </citation>
    <scope>NUCLEOTIDE SEQUENCE</scope>
    <source>
        <strain evidence="7">JEL0476</strain>
    </source>
</reference>
<dbReference type="SUPFAM" id="SSF48403">
    <property type="entry name" value="Ankyrin repeat"/>
    <property type="match status" value="1"/>
</dbReference>
<dbReference type="InterPro" id="IPR036770">
    <property type="entry name" value="Ankyrin_rpt-contain_sf"/>
</dbReference>
<dbReference type="Gene3D" id="1.25.40.20">
    <property type="entry name" value="Ankyrin repeat-containing domain"/>
    <property type="match status" value="1"/>
</dbReference>
<dbReference type="GO" id="GO:0008081">
    <property type="term" value="F:phosphoric diester hydrolase activity"/>
    <property type="evidence" value="ECO:0007669"/>
    <property type="project" value="InterPro"/>
</dbReference>
<dbReference type="InterPro" id="IPR017946">
    <property type="entry name" value="PLC-like_Pdiesterase_TIM-brl"/>
</dbReference>
<dbReference type="InterPro" id="IPR002110">
    <property type="entry name" value="Ankyrin_rpt"/>
</dbReference>
<dbReference type="Pfam" id="PF03009">
    <property type="entry name" value="GDPD"/>
    <property type="match status" value="1"/>
</dbReference>
<feature type="compositionally biased region" description="Basic residues" evidence="4">
    <location>
        <begin position="506"/>
        <end position="515"/>
    </location>
</feature>
<dbReference type="PANTHER" id="PTHR24171">
    <property type="entry name" value="ANKYRIN REPEAT DOMAIN-CONTAINING PROTEIN 39-RELATED"/>
    <property type="match status" value="1"/>
</dbReference>
<feature type="compositionally biased region" description="Polar residues" evidence="4">
    <location>
        <begin position="526"/>
        <end position="540"/>
    </location>
</feature>
<dbReference type="PANTHER" id="PTHR24171:SF9">
    <property type="entry name" value="ANKYRIN REPEAT DOMAIN-CONTAINING PROTEIN 39"/>
    <property type="match status" value="1"/>
</dbReference>
<feature type="domain" description="SPX" evidence="5">
    <location>
        <begin position="1"/>
        <end position="73"/>
    </location>
</feature>
<keyword evidence="2 3" id="KW-0040">ANK repeat</keyword>
<protein>
    <submittedName>
        <fullName evidence="7">Phosphate system positive regulatory protein pho81</fullName>
    </submittedName>
</protein>
<name>A0AAD5XZ25_9FUNG</name>
<feature type="repeat" description="ANK" evidence="3">
    <location>
        <begin position="250"/>
        <end position="272"/>
    </location>
</feature>
<accession>A0AAD5XZ25</accession>
<dbReference type="PROSITE" id="PS51382">
    <property type="entry name" value="SPX"/>
    <property type="match status" value="1"/>
</dbReference>
<proteinExistence type="predicted"/>
<dbReference type="Pfam" id="PF12796">
    <property type="entry name" value="Ank_2"/>
    <property type="match status" value="2"/>
</dbReference>
<feature type="repeat" description="ANK" evidence="3">
    <location>
        <begin position="351"/>
        <end position="383"/>
    </location>
</feature>
<evidence type="ECO:0000259" key="6">
    <source>
        <dbReference type="PROSITE" id="PS51704"/>
    </source>
</evidence>
<dbReference type="Pfam" id="PF03105">
    <property type="entry name" value="SPX"/>
    <property type="match status" value="1"/>
</dbReference>
<dbReference type="PROSITE" id="PS50088">
    <property type="entry name" value="ANK_REPEAT"/>
    <property type="match status" value="5"/>
</dbReference>
<evidence type="ECO:0000313" key="7">
    <source>
        <dbReference type="EMBL" id="KAJ3227051.1"/>
    </source>
</evidence>
<dbReference type="PROSITE" id="PS50297">
    <property type="entry name" value="ANK_REP_REGION"/>
    <property type="match status" value="4"/>
</dbReference>
<dbReference type="EMBL" id="JADGJW010000023">
    <property type="protein sequence ID" value="KAJ3227051.1"/>
    <property type="molecule type" value="Genomic_DNA"/>
</dbReference>
<keyword evidence="1" id="KW-0677">Repeat</keyword>
<dbReference type="InterPro" id="IPR030395">
    <property type="entry name" value="GP_PDE_dom"/>
</dbReference>
<gene>
    <name evidence="7" type="primary">PHO81_1</name>
    <name evidence="7" type="ORF">HK099_003504</name>
</gene>
<feature type="repeat" description="ANK" evidence="3">
    <location>
        <begin position="285"/>
        <end position="317"/>
    </location>
</feature>
<dbReference type="SUPFAM" id="SSF51695">
    <property type="entry name" value="PLC-like phosphodiesterases"/>
    <property type="match status" value="1"/>
</dbReference>
<feature type="domain" description="GP-PDE" evidence="6">
    <location>
        <begin position="664"/>
        <end position="975"/>
    </location>
</feature>
<dbReference type="PROSITE" id="PS51704">
    <property type="entry name" value="GP_PDE"/>
    <property type="match status" value="1"/>
</dbReference>
<dbReference type="PRINTS" id="PR01415">
    <property type="entry name" value="ANKYRIN"/>
</dbReference>
<dbReference type="InterPro" id="IPR004331">
    <property type="entry name" value="SPX_dom"/>
</dbReference>
<comment type="caution">
    <text evidence="7">The sequence shown here is derived from an EMBL/GenBank/DDBJ whole genome shotgun (WGS) entry which is preliminary data.</text>
</comment>
<feature type="repeat" description="ANK" evidence="3">
    <location>
        <begin position="385"/>
        <end position="417"/>
    </location>
</feature>
<dbReference type="GO" id="GO:0006629">
    <property type="term" value="P:lipid metabolic process"/>
    <property type="evidence" value="ECO:0007669"/>
    <property type="project" value="InterPro"/>
</dbReference>
<keyword evidence="8" id="KW-1185">Reference proteome</keyword>
<dbReference type="SMART" id="SM00248">
    <property type="entry name" value="ANK"/>
    <property type="match status" value="8"/>
</dbReference>
<organism evidence="7 8">
    <name type="scientific">Clydaea vesicula</name>
    <dbReference type="NCBI Taxonomy" id="447962"/>
    <lineage>
        <taxon>Eukaryota</taxon>
        <taxon>Fungi</taxon>
        <taxon>Fungi incertae sedis</taxon>
        <taxon>Chytridiomycota</taxon>
        <taxon>Chytridiomycota incertae sedis</taxon>
        <taxon>Chytridiomycetes</taxon>
        <taxon>Lobulomycetales</taxon>
        <taxon>Lobulomycetaceae</taxon>
        <taxon>Clydaea</taxon>
    </lineage>
</organism>
<evidence type="ECO:0000256" key="4">
    <source>
        <dbReference type="SAM" id="MobiDB-lite"/>
    </source>
</evidence>
<dbReference type="Pfam" id="PF25329">
    <property type="entry name" value="C2_GDE1"/>
    <property type="match status" value="1"/>
</dbReference>
<sequence length="975" mass="110378">MRNLQEKKKFIFNDDKKIKNRNSLYSLKDAFEHFQIDLIRLKNFVEVNNTGFRKILKKWDKRSKSCTKEIYLSRQIEIQPCFNGVVLTELTDATTNNLQELESILENLENGKSINIDKYKKNSNVGLYDNEMTYNYSFNNSSEEFLDVETDLIKSINKGQDNLINSFLQNTGERDKLDQEFFSRIFLSVCEKANLELLKLLLQTGQVDSNYSNDINNKTCLHDIAIYGRLDVFELCFKYTNPNLLVLDVYGRQPLHYASMYGHSELVKFLLKITKCENINQVDYEYSSPLVYAIMGNHIKTVEILIEMGSNLEPNSATALIPLCLASQFGYTAIVKLLLEKGANLNASNSDGLNCLHLACREGSLDIVSLLIKHNADVESKDSFHSWTPIFYASSEGHYKICEVLINAGAKVDVKDEFDWHPITYALYKGKIKAATLLVLNNLKDDDNSFTPLSSVSIPSKIPNLSENLDFNVDIDDIPSLSLPPGHNYLEKQSYVQISFEKKHQISAHHKKRKLNNTEYSRFKSKSQNNPTTSLNKKNSPLSIFNSQQLASLQLIISSKPEVGIPYSVVLPLDQDDSEAFTFIVDENKLDETSIQFDVFPTFGTKVIGRGLALPQNLGLSGLKTTDYVDCTLPLFDLNLKLVGEINFECFKVLPFEHSCLSIGGKVETYWKSTTNEKKKKNQLSVNNDSKSANLLEVVTASSLAEEYIEITVFVTNDAIPIILNDLFIRNNEFELGFLTFNKLKEKFSIFEENLQLLKSELKKDEVKQNFVEVGRLLNLGGVTLDFVLEILPAGLGLSIDVHYPANEKQSNELSNSKLNSHLDAILKVVYDQVSKSSDGGKKIIFSSFNPKVCTGLNWKQPNYGVFFRSKCGYEDEVDMEIQDSTSDIESCNSSRLEYFEDKRCGSIKEAIRFCKKGNFLGLFCDARPLVRAPELIKTIKESGLILATFGKVNNEESNLMLQEKSGVDALVNKR</sequence>
<evidence type="ECO:0000256" key="2">
    <source>
        <dbReference type="ARBA" id="ARBA00023043"/>
    </source>
</evidence>
<dbReference type="InterPro" id="IPR057506">
    <property type="entry name" value="C2_GPCPD1"/>
</dbReference>
<feature type="repeat" description="ANK" evidence="3">
    <location>
        <begin position="318"/>
        <end position="350"/>
    </location>
</feature>
<dbReference type="Proteomes" id="UP001211065">
    <property type="component" value="Unassembled WGS sequence"/>
</dbReference>
<evidence type="ECO:0000256" key="3">
    <source>
        <dbReference type="PROSITE-ProRule" id="PRU00023"/>
    </source>
</evidence>